<dbReference type="SUPFAM" id="SSF53659">
    <property type="entry name" value="Isocitrate/Isopropylmalate dehydrogenase-like"/>
    <property type="match status" value="1"/>
</dbReference>
<dbReference type="SMART" id="SM01329">
    <property type="entry name" value="Iso_dh"/>
    <property type="match status" value="1"/>
</dbReference>
<gene>
    <name evidence="4" type="ORF">BSP0115_LOCUS15629</name>
</gene>
<evidence type="ECO:0000313" key="4">
    <source>
        <dbReference type="EMBL" id="CAD8922366.1"/>
    </source>
</evidence>
<feature type="domain" description="Isopropylmalate dehydrogenase-like" evidence="3">
    <location>
        <begin position="77"/>
        <end position="397"/>
    </location>
</feature>
<dbReference type="InterPro" id="IPR024084">
    <property type="entry name" value="IsoPropMal-DH-like_dom"/>
</dbReference>
<accession>A0A7S1CN54</accession>
<evidence type="ECO:0000256" key="2">
    <source>
        <dbReference type="ARBA" id="ARBA00022532"/>
    </source>
</evidence>
<evidence type="ECO:0000256" key="1">
    <source>
        <dbReference type="ARBA" id="ARBA00007769"/>
    </source>
</evidence>
<comment type="similarity">
    <text evidence="1">Belongs to the isocitrate and isopropylmalate dehydrogenases family.</text>
</comment>
<reference evidence="4" key="1">
    <citation type="submission" date="2021-01" db="EMBL/GenBank/DDBJ databases">
        <authorList>
            <person name="Corre E."/>
            <person name="Pelletier E."/>
            <person name="Niang G."/>
            <person name="Scheremetjew M."/>
            <person name="Finn R."/>
            <person name="Kale V."/>
            <person name="Holt S."/>
            <person name="Cochrane G."/>
            <person name="Meng A."/>
            <person name="Brown T."/>
            <person name="Cohen L."/>
        </authorList>
    </citation>
    <scope>NUCLEOTIDE SEQUENCE</scope>
    <source>
        <strain evidence="4">Ms1</strain>
    </source>
</reference>
<dbReference type="PANTHER" id="PTHR11835:SF42">
    <property type="entry name" value="ISOCITRATE DEHYDROGENASE [NAD] SUBUNIT BETA, MITOCHONDRIAL"/>
    <property type="match status" value="1"/>
</dbReference>
<dbReference type="AlphaFoldDB" id="A0A7S1CN54"/>
<dbReference type="GO" id="GO:0005739">
    <property type="term" value="C:mitochondrion"/>
    <property type="evidence" value="ECO:0007669"/>
    <property type="project" value="TreeGrafter"/>
</dbReference>
<organism evidence="4">
    <name type="scientific">Bicosoecida sp. CB-2014</name>
    <dbReference type="NCBI Taxonomy" id="1486930"/>
    <lineage>
        <taxon>Eukaryota</taxon>
        <taxon>Sar</taxon>
        <taxon>Stramenopiles</taxon>
        <taxon>Bigyra</taxon>
        <taxon>Opalozoa</taxon>
        <taxon>Bicosoecida</taxon>
    </lineage>
</organism>
<proteinExistence type="inferred from homology"/>
<dbReference type="GO" id="GO:0006102">
    <property type="term" value="P:isocitrate metabolic process"/>
    <property type="evidence" value="ECO:0007669"/>
    <property type="project" value="TreeGrafter"/>
</dbReference>
<keyword evidence="2" id="KW-0816">Tricarboxylic acid cycle</keyword>
<dbReference type="PANTHER" id="PTHR11835">
    <property type="entry name" value="DECARBOXYLATING DEHYDROGENASES-ISOCITRATE, ISOPROPYLMALATE, TARTRATE"/>
    <property type="match status" value="1"/>
</dbReference>
<dbReference type="Gene3D" id="3.40.718.10">
    <property type="entry name" value="Isopropylmalate Dehydrogenase"/>
    <property type="match status" value="1"/>
</dbReference>
<evidence type="ECO:0000259" key="3">
    <source>
        <dbReference type="SMART" id="SM01329"/>
    </source>
</evidence>
<sequence>MSRPTAALATRLLGLRKSAGATRLRVRESRLRNLVLVAHARRGAPLLGGGGRGLRTSAVQRDAGDASDGGVGAAARTVSVFPGHGIGPELVQAAMTVVDAAGAPIKWERVDDIVDRVTERAIDSLQRNRVGLQGEFRVAQGKGSLPPISMQLQKALDLYANVVHSFAVPGIASKHAEVDVVIIRENTEGEYSGMEHEVVPGVTESLKVMTKAATRRIAQYAFEYAYLNRRRKVTAVHKANIMPLTDGLFLDSCREMAKMYPMIEYEEIIVDNCVMQLVSRPQQFDVLITPNFYGSLISNVVAGLTGGPGLAPGANVGTAGAMFEQGARHVGLDIAGKDLANPTGIMLAAAMMLRHLSLPDFAHRIEDGVFEVLQEGGHLDDTRIGTMRSTRKFVDAVAEAVSRKK</sequence>
<dbReference type="GO" id="GO:0004449">
    <property type="term" value="F:isocitrate dehydrogenase (NAD+) activity"/>
    <property type="evidence" value="ECO:0007669"/>
    <property type="project" value="TreeGrafter"/>
</dbReference>
<name>A0A7S1CN54_9STRA</name>
<dbReference type="EMBL" id="HBFS01023352">
    <property type="protein sequence ID" value="CAD8922366.1"/>
    <property type="molecule type" value="Transcribed_RNA"/>
</dbReference>
<dbReference type="GO" id="GO:0006099">
    <property type="term" value="P:tricarboxylic acid cycle"/>
    <property type="evidence" value="ECO:0007669"/>
    <property type="project" value="UniProtKB-KW"/>
</dbReference>
<dbReference type="Pfam" id="PF00180">
    <property type="entry name" value="Iso_dh"/>
    <property type="match status" value="1"/>
</dbReference>
<protein>
    <recommendedName>
        <fullName evidence="3">Isopropylmalate dehydrogenase-like domain-containing protein</fullName>
    </recommendedName>
</protein>